<accession>A0A0F8ZEF1</accession>
<organism evidence="1">
    <name type="scientific">marine sediment metagenome</name>
    <dbReference type="NCBI Taxonomy" id="412755"/>
    <lineage>
        <taxon>unclassified sequences</taxon>
        <taxon>metagenomes</taxon>
        <taxon>ecological metagenomes</taxon>
    </lineage>
</organism>
<evidence type="ECO:0000313" key="1">
    <source>
        <dbReference type="EMBL" id="KKK92143.1"/>
    </source>
</evidence>
<name>A0A0F8ZEF1_9ZZZZ</name>
<comment type="caution">
    <text evidence="1">The sequence shown here is derived from an EMBL/GenBank/DDBJ whole genome shotgun (WGS) entry which is preliminary data.</text>
</comment>
<dbReference type="AlphaFoldDB" id="A0A0F8ZEF1"/>
<dbReference type="EMBL" id="LAZR01048346">
    <property type="protein sequence ID" value="KKK92143.1"/>
    <property type="molecule type" value="Genomic_DNA"/>
</dbReference>
<protein>
    <submittedName>
        <fullName evidence="1">Uncharacterized protein</fullName>
    </submittedName>
</protein>
<gene>
    <name evidence="1" type="ORF">LCGC14_2705850</name>
</gene>
<sequence length="52" mass="5960">MYTITVFKVVTLGMGAEYVVHKAETIKELSFTQVTLIAQVLDRLDQKYEIKP</sequence>
<proteinExistence type="predicted"/>
<reference evidence="1" key="1">
    <citation type="journal article" date="2015" name="Nature">
        <title>Complex archaea that bridge the gap between prokaryotes and eukaryotes.</title>
        <authorList>
            <person name="Spang A."/>
            <person name="Saw J.H."/>
            <person name="Jorgensen S.L."/>
            <person name="Zaremba-Niedzwiedzka K."/>
            <person name="Martijn J."/>
            <person name="Lind A.E."/>
            <person name="van Eijk R."/>
            <person name="Schleper C."/>
            <person name="Guy L."/>
            <person name="Ettema T.J."/>
        </authorList>
    </citation>
    <scope>NUCLEOTIDE SEQUENCE</scope>
</reference>